<dbReference type="Proteomes" id="UP000582837">
    <property type="component" value="Unassembled WGS sequence"/>
</dbReference>
<organism evidence="1 2">
    <name type="scientific">Longimicrobium terrae</name>
    <dbReference type="NCBI Taxonomy" id="1639882"/>
    <lineage>
        <taxon>Bacteria</taxon>
        <taxon>Pseudomonadati</taxon>
        <taxon>Gemmatimonadota</taxon>
        <taxon>Longimicrobiia</taxon>
        <taxon>Longimicrobiales</taxon>
        <taxon>Longimicrobiaceae</taxon>
        <taxon>Longimicrobium</taxon>
    </lineage>
</organism>
<accession>A0A841GVD5</accession>
<dbReference type="Pfam" id="PF13783">
    <property type="entry name" value="DUF4177"/>
    <property type="match status" value="1"/>
</dbReference>
<name>A0A841GVD5_9BACT</name>
<dbReference type="AlphaFoldDB" id="A0A841GVD5"/>
<gene>
    <name evidence="1" type="ORF">HNQ61_000346</name>
</gene>
<dbReference type="InterPro" id="IPR025234">
    <property type="entry name" value="YjzH-like"/>
</dbReference>
<evidence type="ECO:0000313" key="2">
    <source>
        <dbReference type="Proteomes" id="UP000582837"/>
    </source>
</evidence>
<dbReference type="RefSeq" id="WP_170031065.1">
    <property type="nucleotide sequence ID" value="NZ_JABDTL010000001.1"/>
</dbReference>
<comment type="caution">
    <text evidence="1">The sequence shown here is derived from an EMBL/GenBank/DDBJ whole genome shotgun (WGS) entry which is preliminary data.</text>
</comment>
<evidence type="ECO:0000313" key="1">
    <source>
        <dbReference type="EMBL" id="MBB6068735.1"/>
    </source>
</evidence>
<proteinExistence type="predicted"/>
<evidence type="ECO:0008006" key="3">
    <source>
        <dbReference type="Google" id="ProtNLM"/>
    </source>
</evidence>
<sequence length="66" mass="7632">MKTWEYYVLTPDEVERSGFFQTVSPKAVEARLNELGSTGWELVNIDFLDSTADLHFRAVLKRERPA</sequence>
<reference evidence="1 2" key="1">
    <citation type="submission" date="2020-08" db="EMBL/GenBank/DDBJ databases">
        <title>Genomic Encyclopedia of Type Strains, Phase IV (KMG-IV): sequencing the most valuable type-strain genomes for metagenomic binning, comparative biology and taxonomic classification.</title>
        <authorList>
            <person name="Goeker M."/>
        </authorList>
    </citation>
    <scope>NUCLEOTIDE SEQUENCE [LARGE SCALE GENOMIC DNA]</scope>
    <source>
        <strain evidence="1 2">DSM 29007</strain>
    </source>
</reference>
<dbReference type="EMBL" id="JACHIA010000001">
    <property type="protein sequence ID" value="MBB6068735.1"/>
    <property type="molecule type" value="Genomic_DNA"/>
</dbReference>
<protein>
    <recommendedName>
        <fullName evidence="3">DUF4177 domain-containing protein</fullName>
    </recommendedName>
</protein>
<keyword evidence="2" id="KW-1185">Reference proteome</keyword>